<evidence type="ECO:0000313" key="6">
    <source>
        <dbReference type="EMBL" id="MFC5467064.1"/>
    </source>
</evidence>
<evidence type="ECO:0000256" key="2">
    <source>
        <dbReference type="ARBA" id="ARBA00022692"/>
    </source>
</evidence>
<accession>A0ABW0LMS0</accession>
<protein>
    <submittedName>
        <fullName evidence="6">YkvA family protein</fullName>
    </submittedName>
</protein>
<comment type="subcellular location">
    <subcellularLocation>
        <location evidence="1">Endomembrane system</location>
        <topology evidence="1">Multi-pass membrane protein</topology>
    </subcellularLocation>
</comment>
<evidence type="ECO:0000313" key="7">
    <source>
        <dbReference type="Proteomes" id="UP001596147"/>
    </source>
</evidence>
<evidence type="ECO:0000259" key="5">
    <source>
        <dbReference type="Pfam" id="PF06803"/>
    </source>
</evidence>
<dbReference type="Pfam" id="PF06803">
    <property type="entry name" value="DUF1232"/>
    <property type="match status" value="1"/>
</dbReference>
<sequence length="133" mass="15142">MTEKEIQQLDLQTTTEDMDKHYSDTKFLNKLKKTGGKLAEKAIYASLVLFYALQSPEVPKKSRMLILGALGYFIFPVDLLPDFLPAVGFTDDAFIIIAAFGKLIGAINEETKEKARKRMEKWFGKPNESIYEE</sequence>
<evidence type="ECO:0000256" key="3">
    <source>
        <dbReference type="ARBA" id="ARBA00022989"/>
    </source>
</evidence>
<comment type="caution">
    <text evidence="6">The sequence shown here is derived from an EMBL/GenBank/DDBJ whole genome shotgun (WGS) entry which is preliminary data.</text>
</comment>
<evidence type="ECO:0000256" key="4">
    <source>
        <dbReference type="ARBA" id="ARBA00023136"/>
    </source>
</evidence>
<dbReference type="Proteomes" id="UP001596147">
    <property type="component" value="Unassembled WGS sequence"/>
</dbReference>
<dbReference type="PIRSF" id="PIRSF031804">
    <property type="entry name" value="UCP031804"/>
    <property type="match status" value="1"/>
</dbReference>
<dbReference type="RefSeq" id="WP_382355948.1">
    <property type="nucleotide sequence ID" value="NZ_JBHSMC010000046.1"/>
</dbReference>
<keyword evidence="4" id="KW-0472">Membrane</keyword>
<evidence type="ECO:0000256" key="1">
    <source>
        <dbReference type="ARBA" id="ARBA00004127"/>
    </source>
</evidence>
<reference evidence="7" key="1">
    <citation type="journal article" date="2019" name="Int. J. Syst. Evol. Microbiol.">
        <title>The Global Catalogue of Microorganisms (GCM) 10K type strain sequencing project: providing services to taxonomists for standard genome sequencing and annotation.</title>
        <authorList>
            <consortium name="The Broad Institute Genomics Platform"/>
            <consortium name="The Broad Institute Genome Sequencing Center for Infectious Disease"/>
            <person name="Wu L."/>
            <person name="Ma J."/>
        </authorList>
    </citation>
    <scope>NUCLEOTIDE SEQUENCE [LARGE SCALE GENOMIC DNA]</scope>
    <source>
        <strain evidence="7">CGMCC 1.12237</strain>
    </source>
</reference>
<feature type="domain" description="DUF1232" evidence="5">
    <location>
        <begin position="63"/>
        <end position="97"/>
    </location>
</feature>
<organism evidence="6 7">
    <name type="scientific">Lederbergia graminis</name>
    <dbReference type="NCBI Taxonomy" id="735518"/>
    <lineage>
        <taxon>Bacteria</taxon>
        <taxon>Bacillati</taxon>
        <taxon>Bacillota</taxon>
        <taxon>Bacilli</taxon>
        <taxon>Bacillales</taxon>
        <taxon>Bacillaceae</taxon>
        <taxon>Lederbergia</taxon>
    </lineage>
</organism>
<keyword evidence="2" id="KW-0812">Transmembrane</keyword>
<keyword evidence="3" id="KW-1133">Transmembrane helix</keyword>
<name>A0ABW0LMS0_9BACI</name>
<dbReference type="EMBL" id="JBHSMC010000046">
    <property type="protein sequence ID" value="MFC5467064.1"/>
    <property type="molecule type" value="Genomic_DNA"/>
</dbReference>
<proteinExistence type="predicted"/>
<gene>
    <name evidence="6" type="ORF">ACFPM4_20260</name>
</gene>
<keyword evidence="7" id="KW-1185">Reference proteome</keyword>
<dbReference type="InterPro" id="IPR016983">
    <property type="entry name" value="UCP031804"/>
</dbReference>
<dbReference type="InterPro" id="IPR010652">
    <property type="entry name" value="DUF1232"/>
</dbReference>